<keyword evidence="1" id="KW-0479">Metal-binding</keyword>
<gene>
    <name evidence="5" type="ORF">KI387_008502</name>
</gene>
<dbReference type="InterPro" id="IPR044861">
    <property type="entry name" value="IPNS-like_FE2OG_OXY"/>
</dbReference>
<feature type="non-terminal residue" evidence="5">
    <location>
        <position position="192"/>
    </location>
</feature>
<proteinExistence type="predicted"/>
<dbReference type="Gene3D" id="2.60.120.330">
    <property type="entry name" value="B-lactam Antibiotic, Isopenicillin N Synthase, Chain"/>
    <property type="match status" value="1"/>
</dbReference>
<evidence type="ECO:0000256" key="1">
    <source>
        <dbReference type="ARBA" id="ARBA00022723"/>
    </source>
</evidence>
<evidence type="ECO:0000313" key="5">
    <source>
        <dbReference type="EMBL" id="KAH9304098.1"/>
    </source>
</evidence>
<dbReference type="Proteomes" id="UP000824469">
    <property type="component" value="Unassembled WGS sequence"/>
</dbReference>
<feature type="domain" description="Non-haem dioxygenase N-terminal" evidence="4">
    <location>
        <begin position="4"/>
        <end position="103"/>
    </location>
</feature>
<dbReference type="EMBL" id="JAHRHJ020000008">
    <property type="protein sequence ID" value="KAH9304098.1"/>
    <property type="molecule type" value="Genomic_DNA"/>
</dbReference>
<dbReference type="InterPro" id="IPR050295">
    <property type="entry name" value="Plant_2OG-oxidoreductases"/>
</dbReference>
<evidence type="ECO:0000259" key="3">
    <source>
        <dbReference type="Pfam" id="PF03171"/>
    </source>
</evidence>
<organism evidence="5 6">
    <name type="scientific">Taxus chinensis</name>
    <name type="common">Chinese yew</name>
    <name type="synonym">Taxus wallichiana var. chinensis</name>
    <dbReference type="NCBI Taxonomy" id="29808"/>
    <lineage>
        <taxon>Eukaryota</taxon>
        <taxon>Viridiplantae</taxon>
        <taxon>Streptophyta</taxon>
        <taxon>Embryophyta</taxon>
        <taxon>Tracheophyta</taxon>
        <taxon>Spermatophyta</taxon>
        <taxon>Pinopsida</taxon>
        <taxon>Pinidae</taxon>
        <taxon>Conifers II</taxon>
        <taxon>Cupressales</taxon>
        <taxon>Taxaceae</taxon>
        <taxon>Taxus</taxon>
    </lineage>
</organism>
<dbReference type="Pfam" id="PF03171">
    <property type="entry name" value="2OG-FeII_Oxy"/>
    <property type="match status" value="1"/>
</dbReference>
<dbReference type="InterPro" id="IPR027443">
    <property type="entry name" value="IPNS-like_sf"/>
</dbReference>
<accession>A0AA38CVN2</accession>
<keyword evidence="2" id="KW-0408">Iron</keyword>
<dbReference type="GO" id="GO:0046872">
    <property type="term" value="F:metal ion binding"/>
    <property type="evidence" value="ECO:0007669"/>
    <property type="project" value="UniProtKB-KW"/>
</dbReference>
<evidence type="ECO:0000259" key="4">
    <source>
        <dbReference type="Pfam" id="PF14226"/>
    </source>
</evidence>
<name>A0AA38CVN2_TAXCH</name>
<dbReference type="InterPro" id="IPR026992">
    <property type="entry name" value="DIOX_N"/>
</dbReference>
<sequence>EMAIPVIDMANSSNIMAQIATACETTGFFQLLNHGIEHSLMDRVKEVCKENYKLNREGKFNESLPVRKLNNLRLEQLNGNNSTECDIDWEDIFTIEHLQKTDSWPSRPRDFKEKIEEFQEEIFTLAEKLLEIISLNLGLEKGYVKEAFAGGEKPFFGTKVSHYPPCPRPDLIQGLRAHTDAGGLILLFQDDE</sequence>
<feature type="domain" description="Isopenicillin N synthase-like Fe(2+) 2OG dioxygenase" evidence="3">
    <location>
        <begin position="160"/>
        <end position="191"/>
    </location>
</feature>
<evidence type="ECO:0008006" key="7">
    <source>
        <dbReference type="Google" id="ProtNLM"/>
    </source>
</evidence>
<evidence type="ECO:0000256" key="2">
    <source>
        <dbReference type="ARBA" id="ARBA00023004"/>
    </source>
</evidence>
<dbReference type="Pfam" id="PF14226">
    <property type="entry name" value="DIOX_N"/>
    <property type="match status" value="1"/>
</dbReference>
<comment type="caution">
    <text evidence="5">The sequence shown here is derived from an EMBL/GenBank/DDBJ whole genome shotgun (WGS) entry which is preliminary data.</text>
</comment>
<dbReference type="AlphaFoldDB" id="A0AA38CVN2"/>
<dbReference type="SUPFAM" id="SSF51197">
    <property type="entry name" value="Clavaminate synthase-like"/>
    <property type="match status" value="1"/>
</dbReference>
<protein>
    <recommendedName>
        <fullName evidence="7">1-aminocyclopropane-1-carboxylate oxidase</fullName>
    </recommendedName>
</protein>
<feature type="non-terminal residue" evidence="5">
    <location>
        <position position="1"/>
    </location>
</feature>
<evidence type="ECO:0000313" key="6">
    <source>
        <dbReference type="Proteomes" id="UP000824469"/>
    </source>
</evidence>
<keyword evidence="6" id="KW-1185">Reference proteome</keyword>
<dbReference type="PANTHER" id="PTHR47991">
    <property type="entry name" value="OXOGLUTARATE/IRON-DEPENDENT DIOXYGENASE"/>
    <property type="match status" value="1"/>
</dbReference>
<reference evidence="5 6" key="1">
    <citation type="journal article" date="2021" name="Nat. Plants">
        <title>The Taxus genome provides insights into paclitaxel biosynthesis.</title>
        <authorList>
            <person name="Xiong X."/>
            <person name="Gou J."/>
            <person name="Liao Q."/>
            <person name="Li Y."/>
            <person name="Zhou Q."/>
            <person name="Bi G."/>
            <person name="Li C."/>
            <person name="Du R."/>
            <person name="Wang X."/>
            <person name="Sun T."/>
            <person name="Guo L."/>
            <person name="Liang H."/>
            <person name="Lu P."/>
            <person name="Wu Y."/>
            <person name="Zhang Z."/>
            <person name="Ro D.K."/>
            <person name="Shang Y."/>
            <person name="Huang S."/>
            <person name="Yan J."/>
        </authorList>
    </citation>
    <scope>NUCLEOTIDE SEQUENCE [LARGE SCALE GENOMIC DNA]</scope>
    <source>
        <strain evidence="5">Ta-2019</strain>
    </source>
</reference>